<dbReference type="GO" id="GO:0003677">
    <property type="term" value="F:DNA binding"/>
    <property type="evidence" value="ECO:0007669"/>
    <property type="project" value="UniProtKB-KW"/>
</dbReference>
<keyword evidence="5" id="KW-0804">Transcription</keyword>
<dbReference type="GO" id="GO:0006352">
    <property type="term" value="P:DNA-templated transcription initiation"/>
    <property type="evidence" value="ECO:0007669"/>
    <property type="project" value="InterPro"/>
</dbReference>
<dbReference type="AlphaFoldDB" id="A0A0K0XZD6"/>
<dbReference type="Gene3D" id="1.10.10.10">
    <property type="entry name" value="Winged helix-like DNA-binding domain superfamily/Winged helix DNA-binding domain"/>
    <property type="match status" value="1"/>
</dbReference>
<dbReference type="InterPro" id="IPR014284">
    <property type="entry name" value="RNA_pol_sigma-70_dom"/>
</dbReference>
<dbReference type="PANTHER" id="PTHR43133">
    <property type="entry name" value="RNA POLYMERASE ECF-TYPE SIGMA FACTO"/>
    <property type="match status" value="1"/>
</dbReference>
<sequence length="174" mass="20273">MRRRFETLVDRHGGRLLQLARMMLPSVHEAEDVVQDTLIKLWDELPRLKKDAELGWLLTCTRNACLDRIRRDQRQAGLRRQVQAVDRELERHVDHGDPDTLSQQGERARELHRAIASLPEPGRSLIVLRDIQDVDVSTVATTLDLTENQVKVYTFRARRALRRQLEETCHEQVA</sequence>
<dbReference type="InterPro" id="IPR013325">
    <property type="entry name" value="RNA_pol_sigma_r2"/>
</dbReference>
<proteinExistence type="inferred from homology"/>
<dbReference type="InterPro" id="IPR007627">
    <property type="entry name" value="RNA_pol_sigma70_r2"/>
</dbReference>
<dbReference type="Proteomes" id="UP000066624">
    <property type="component" value="Chromosome"/>
</dbReference>
<dbReference type="SUPFAM" id="SSF88946">
    <property type="entry name" value="Sigma2 domain of RNA polymerase sigma factors"/>
    <property type="match status" value="1"/>
</dbReference>
<evidence type="ECO:0000256" key="5">
    <source>
        <dbReference type="ARBA" id="ARBA00023163"/>
    </source>
</evidence>
<comment type="similarity">
    <text evidence="1">Belongs to the sigma-70 factor family. ECF subfamily.</text>
</comment>
<reference evidence="6 7" key="1">
    <citation type="submission" date="2015-07" db="EMBL/GenBank/DDBJ databases">
        <authorList>
            <person name="Noorani M."/>
        </authorList>
    </citation>
    <scope>NUCLEOTIDE SEQUENCE [LARGE SCALE GENOMIC DNA]</scope>
    <source>
        <strain evidence="6 7">KCTC 42284</strain>
    </source>
</reference>
<evidence type="ECO:0000313" key="6">
    <source>
        <dbReference type="EMBL" id="AKS42997.1"/>
    </source>
</evidence>
<dbReference type="Pfam" id="PF04542">
    <property type="entry name" value="Sigma70_r2"/>
    <property type="match status" value="1"/>
</dbReference>
<keyword evidence="4" id="KW-0238">DNA-binding</keyword>
<gene>
    <name evidence="6" type="ORF">WM2015_2639</name>
</gene>
<protein>
    <submittedName>
        <fullName evidence="6">Uncharacterized protein</fullName>
    </submittedName>
</protein>
<dbReference type="STRING" id="1579979.WM2015_2639"/>
<name>A0A0K0XZD6_9GAMM</name>
<dbReference type="Pfam" id="PF08281">
    <property type="entry name" value="Sigma70_r4_2"/>
    <property type="match status" value="1"/>
</dbReference>
<organism evidence="6 7">
    <name type="scientific">Wenzhouxiangella marina</name>
    <dbReference type="NCBI Taxonomy" id="1579979"/>
    <lineage>
        <taxon>Bacteria</taxon>
        <taxon>Pseudomonadati</taxon>
        <taxon>Pseudomonadota</taxon>
        <taxon>Gammaproteobacteria</taxon>
        <taxon>Chromatiales</taxon>
        <taxon>Wenzhouxiangellaceae</taxon>
        <taxon>Wenzhouxiangella</taxon>
    </lineage>
</organism>
<dbReference type="OrthoDB" id="9784272at2"/>
<dbReference type="RefSeq" id="WP_049726512.1">
    <property type="nucleotide sequence ID" value="NZ_CP012154.1"/>
</dbReference>
<evidence type="ECO:0000256" key="4">
    <source>
        <dbReference type="ARBA" id="ARBA00023125"/>
    </source>
</evidence>
<dbReference type="PANTHER" id="PTHR43133:SF8">
    <property type="entry name" value="RNA POLYMERASE SIGMA FACTOR HI_1459-RELATED"/>
    <property type="match status" value="1"/>
</dbReference>
<keyword evidence="3" id="KW-0731">Sigma factor</keyword>
<evidence type="ECO:0000256" key="1">
    <source>
        <dbReference type="ARBA" id="ARBA00010641"/>
    </source>
</evidence>
<dbReference type="InterPro" id="IPR039425">
    <property type="entry name" value="RNA_pol_sigma-70-like"/>
</dbReference>
<dbReference type="SUPFAM" id="SSF88659">
    <property type="entry name" value="Sigma3 and sigma4 domains of RNA polymerase sigma factors"/>
    <property type="match status" value="1"/>
</dbReference>
<dbReference type="Gene3D" id="1.10.1740.10">
    <property type="match status" value="1"/>
</dbReference>
<keyword evidence="7" id="KW-1185">Reference proteome</keyword>
<dbReference type="InterPro" id="IPR013324">
    <property type="entry name" value="RNA_pol_sigma_r3/r4-like"/>
</dbReference>
<dbReference type="EMBL" id="CP012154">
    <property type="protein sequence ID" value="AKS42997.1"/>
    <property type="molecule type" value="Genomic_DNA"/>
</dbReference>
<evidence type="ECO:0000256" key="3">
    <source>
        <dbReference type="ARBA" id="ARBA00023082"/>
    </source>
</evidence>
<accession>A0A0K0XZD6</accession>
<keyword evidence="2" id="KW-0805">Transcription regulation</keyword>
<evidence type="ECO:0000256" key="2">
    <source>
        <dbReference type="ARBA" id="ARBA00023015"/>
    </source>
</evidence>
<dbReference type="InterPro" id="IPR036388">
    <property type="entry name" value="WH-like_DNA-bd_sf"/>
</dbReference>
<dbReference type="NCBIfam" id="TIGR02937">
    <property type="entry name" value="sigma70-ECF"/>
    <property type="match status" value="1"/>
</dbReference>
<dbReference type="GO" id="GO:0016987">
    <property type="term" value="F:sigma factor activity"/>
    <property type="evidence" value="ECO:0007669"/>
    <property type="project" value="UniProtKB-KW"/>
</dbReference>
<dbReference type="KEGG" id="wma:WM2015_2639"/>
<dbReference type="PATRIC" id="fig|1579979.3.peg.2696"/>
<evidence type="ECO:0000313" key="7">
    <source>
        <dbReference type="Proteomes" id="UP000066624"/>
    </source>
</evidence>
<dbReference type="InterPro" id="IPR013249">
    <property type="entry name" value="RNA_pol_sigma70_r4_t2"/>
</dbReference>